<name>A0A6A8AH95_9HYPH</name>
<dbReference type="InterPro" id="IPR000719">
    <property type="entry name" value="Prot_kinase_dom"/>
</dbReference>
<keyword evidence="2" id="KW-0547">Nucleotide-binding</keyword>
<dbReference type="PANTHER" id="PTHR43289">
    <property type="entry name" value="MITOGEN-ACTIVATED PROTEIN KINASE KINASE KINASE 20-RELATED"/>
    <property type="match status" value="1"/>
</dbReference>
<dbReference type="InterPro" id="IPR008266">
    <property type="entry name" value="Tyr_kinase_AS"/>
</dbReference>
<keyword evidence="1" id="KW-0808">Transferase</keyword>
<dbReference type="Gene3D" id="1.10.510.10">
    <property type="entry name" value="Transferase(Phosphotransferase) domain 1"/>
    <property type="match status" value="1"/>
</dbReference>
<reference evidence="6 7" key="1">
    <citation type="submission" date="2019-11" db="EMBL/GenBank/DDBJ databases">
        <title>Genome analysis of Rhizobacterium cereale a novel genus and species isolated from maize roots in North Spain.</title>
        <authorList>
            <person name="Menendez E."/>
            <person name="Flores-Felix J.D."/>
            <person name="Ramirez-Bahena M.-H."/>
            <person name="Igual J.M."/>
            <person name="Garcia-Fraile P."/>
            <person name="Peix A."/>
            <person name="Velazquez E."/>
        </authorList>
    </citation>
    <scope>NUCLEOTIDE SEQUENCE [LARGE SCALE GENOMIC DNA]</scope>
    <source>
        <strain evidence="6 7">RZME27</strain>
    </source>
</reference>
<dbReference type="AlphaFoldDB" id="A0A6A8AH95"/>
<dbReference type="PROSITE" id="PS00109">
    <property type="entry name" value="PROTEIN_KINASE_TYR"/>
    <property type="match status" value="1"/>
</dbReference>
<evidence type="ECO:0000256" key="1">
    <source>
        <dbReference type="ARBA" id="ARBA00022679"/>
    </source>
</evidence>
<dbReference type="Pfam" id="PF00069">
    <property type="entry name" value="Pkinase"/>
    <property type="match status" value="1"/>
</dbReference>
<comment type="caution">
    <text evidence="6">The sequence shown here is derived from an EMBL/GenBank/DDBJ whole genome shotgun (WGS) entry which is preliminary data.</text>
</comment>
<dbReference type="PANTHER" id="PTHR43289:SF6">
    <property type="entry name" value="SERINE_THREONINE-PROTEIN KINASE NEKL-3"/>
    <property type="match status" value="1"/>
</dbReference>
<dbReference type="CDD" id="cd14014">
    <property type="entry name" value="STKc_PknB_like"/>
    <property type="match status" value="1"/>
</dbReference>
<dbReference type="RefSeq" id="WP_153357272.1">
    <property type="nucleotide sequence ID" value="NZ_JAYKOO010000002.1"/>
</dbReference>
<evidence type="ECO:0000256" key="4">
    <source>
        <dbReference type="ARBA" id="ARBA00022840"/>
    </source>
</evidence>
<gene>
    <name evidence="6" type="ORF">GAO09_21400</name>
</gene>
<keyword evidence="4" id="KW-0067">ATP-binding</keyword>
<dbReference type="GO" id="GO:0004674">
    <property type="term" value="F:protein serine/threonine kinase activity"/>
    <property type="evidence" value="ECO:0007669"/>
    <property type="project" value="TreeGrafter"/>
</dbReference>
<sequence>MAGNPGFADIQKRFADLWQSLVHDDGGRRSDEDRRMLTDRVRDALDRGDSRLREASVEIVGNTFVIEERSAGGRLAEVSRTRHRDLGSLHAVKTVHSNHSDDPIARRMLLQEAEIGLALRHPHIVHTQALLRLDDGRPALVLEWCEHNLADRLRSTINSLDDVRRIMTAMLDGLSAVHDRGIVHCDLSPANILFTGPMPEDLRIADFGVALRIGEAHRNLDIAFAGHPDFAAPEQKDGVAIDHRADLFAAGRILSLMLRNCGDADAIDLHALAGRLSQPLPQDRPENAKAALQMLGGL</sequence>
<dbReference type="Proteomes" id="UP000435138">
    <property type="component" value="Unassembled WGS sequence"/>
</dbReference>
<organism evidence="6 7">
    <name type="scientific">Endobacterium cereale</name>
    <dbReference type="NCBI Taxonomy" id="2663029"/>
    <lineage>
        <taxon>Bacteria</taxon>
        <taxon>Pseudomonadati</taxon>
        <taxon>Pseudomonadota</taxon>
        <taxon>Alphaproteobacteria</taxon>
        <taxon>Hyphomicrobiales</taxon>
        <taxon>Rhizobiaceae</taxon>
        <taxon>Endobacterium</taxon>
    </lineage>
</organism>
<dbReference type="GO" id="GO:0005524">
    <property type="term" value="F:ATP binding"/>
    <property type="evidence" value="ECO:0007669"/>
    <property type="project" value="UniProtKB-KW"/>
</dbReference>
<evidence type="ECO:0000256" key="2">
    <source>
        <dbReference type="ARBA" id="ARBA00022741"/>
    </source>
</evidence>
<evidence type="ECO:0000313" key="6">
    <source>
        <dbReference type="EMBL" id="MQY48596.1"/>
    </source>
</evidence>
<proteinExistence type="predicted"/>
<evidence type="ECO:0000256" key="3">
    <source>
        <dbReference type="ARBA" id="ARBA00022777"/>
    </source>
</evidence>
<feature type="domain" description="Protein kinase" evidence="5">
    <location>
        <begin position="64"/>
        <end position="298"/>
    </location>
</feature>
<dbReference type="EMBL" id="WIXI01000048">
    <property type="protein sequence ID" value="MQY48596.1"/>
    <property type="molecule type" value="Genomic_DNA"/>
</dbReference>
<evidence type="ECO:0000313" key="7">
    <source>
        <dbReference type="Proteomes" id="UP000435138"/>
    </source>
</evidence>
<dbReference type="InterPro" id="IPR011009">
    <property type="entry name" value="Kinase-like_dom_sf"/>
</dbReference>
<keyword evidence="3 6" id="KW-0418">Kinase</keyword>
<dbReference type="SUPFAM" id="SSF56112">
    <property type="entry name" value="Protein kinase-like (PK-like)"/>
    <property type="match status" value="1"/>
</dbReference>
<keyword evidence="7" id="KW-1185">Reference proteome</keyword>
<protein>
    <submittedName>
        <fullName evidence="6">Protein kinase</fullName>
    </submittedName>
</protein>
<accession>A0A6A8AH95</accession>
<dbReference type="PROSITE" id="PS50011">
    <property type="entry name" value="PROTEIN_KINASE_DOM"/>
    <property type="match status" value="1"/>
</dbReference>
<evidence type="ECO:0000259" key="5">
    <source>
        <dbReference type="PROSITE" id="PS50011"/>
    </source>
</evidence>